<dbReference type="InterPro" id="IPR038765">
    <property type="entry name" value="Papain-like_cys_pep_sf"/>
</dbReference>
<evidence type="ECO:0000313" key="3">
    <source>
        <dbReference type="Proteomes" id="UP000011529"/>
    </source>
</evidence>
<evidence type="ECO:0000259" key="1">
    <source>
        <dbReference type="SMART" id="SM00460"/>
    </source>
</evidence>
<reference evidence="2" key="2">
    <citation type="journal article" date="2013" name="Mar. Genomics">
        <title>Expression of sulfatases in Rhodopirellula baltica and the diversity of sulfatases in the genus Rhodopirellula.</title>
        <authorList>
            <person name="Wegner C.E."/>
            <person name="Richter-Heitmann T."/>
            <person name="Klindworth A."/>
            <person name="Klockow C."/>
            <person name="Richter M."/>
            <person name="Achstetter T."/>
            <person name="Glockner F.O."/>
            <person name="Harder J."/>
        </authorList>
    </citation>
    <scope>NUCLEOTIDE SEQUENCE [LARGE SCALE GENOMIC DNA]</scope>
    <source>
        <strain evidence="2">6C</strain>
    </source>
</reference>
<gene>
    <name evidence="2" type="ORF">RE6C_01770</name>
</gene>
<dbReference type="Proteomes" id="UP000011529">
    <property type="component" value="Unassembled WGS sequence"/>
</dbReference>
<dbReference type="PANTHER" id="PTHR37002:SF3">
    <property type="entry name" value="TRANSGLUTAMINASE-LIKE DOMAIN-CONTAINING PROTEIN"/>
    <property type="match status" value="1"/>
</dbReference>
<reference evidence="2" key="1">
    <citation type="submission" date="2012-11" db="EMBL/GenBank/DDBJ databases">
        <title>Permanent draft genomes of Rhodopirellula europaea strain SH398 and 6C.</title>
        <authorList>
            <person name="Richter M."/>
            <person name="Richter-Heitmann T."/>
            <person name="Frank C."/>
            <person name="Harder J."/>
            <person name="Glockner F.O."/>
        </authorList>
    </citation>
    <scope>NUCLEOTIDE SEQUENCE</scope>
    <source>
        <strain evidence="2">6C</strain>
    </source>
</reference>
<dbReference type="PATRIC" id="fig|1263867.3.peg.1881"/>
<dbReference type="InterPro" id="IPR002931">
    <property type="entry name" value="Transglutaminase-like"/>
</dbReference>
<dbReference type="SMART" id="SM00460">
    <property type="entry name" value="TGc"/>
    <property type="match status" value="1"/>
</dbReference>
<dbReference type="PANTHER" id="PTHR37002">
    <property type="entry name" value="AGAP007005-PA"/>
    <property type="match status" value="1"/>
</dbReference>
<keyword evidence="3" id="KW-1185">Reference proteome</keyword>
<evidence type="ECO:0000313" key="2">
    <source>
        <dbReference type="EMBL" id="EMB17504.1"/>
    </source>
</evidence>
<dbReference type="AlphaFoldDB" id="M2B5P2"/>
<dbReference type="Pfam" id="PF01841">
    <property type="entry name" value="Transglut_core"/>
    <property type="match status" value="1"/>
</dbReference>
<sequence>MQTAVLTAMLGIRRFDRGLLIHPPATIPSGVPLMHSAKTLFLAAIMFAGLCLTDAQAQDNAVNRQAPTATEVPKIPGGLNRGFSIVRTPAKRVTATLTFAVDIPSVKADTWVFAMPVPPNLPGQTLVNASTTPTSERITDKSVLKRIIRRSRIEVVDDSQTSSAQFRCDDEIQLFARSLQFDKRAISANPSVDSLSDKDRAIFLRATPEYDFQSEAFQKWKTKNRFRRIRTEGEVRFAQRVFQRLANTYQYSYVPSEDRTASLLCQSDATDCGGLSTLFATVMRSEGVPARILSGRWAISANPGETINDQPYYQYHVIAEFYAQDVGWIPLDTSSAIIHDRTQTKLQYFGQSDGDFITYHVDPGVEFDTDLHGDYRAPYFQIPLMWLTGEGTLDQFSHQESWTVKPSAGRQE</sequence>
<comment type="caution">
    <text evidence="2">The sequence shown here is derived from an EMBL/GenBank/DDBJ whole genome shotgun (WGS) entry which is preliminary data.</text>
</comment>
<protein>
    <submittedName>
        <fullName evidence="2">Transglutaminase domain protein</fullName>
    </submittedName>
</protein>
<feature type="domain" description="Transglutaminase-like" evidence="1">
    <location>
        <begin position="264"/>
        <end position="335"/>
    </location>
</feature>
<proteinExistence type="predicted"/>
<dbReference type="EMBL" id="ANMO01000096">
    <property type="protein sequence ID" value="EMB17504.1"/>
    <property type="molecule type" value="Genomic_DNA"/>
</dbReference>
<dbReference type="Gene3D" id="3.10.620.30">
    <property type="match status" value="1"/>
</dbReference>
<accession>M2B5P2</accession>
<name>M2B5P2_9BACT</name>
<organism evidence="2 3">
    <name type="scientific">Rhodopirellula europaea 6C</name>
    <dbReference type="NCBI Taxonomy" id="1263867"/>
    <lineage>
        <taxon>Bacteria</taxon>
        <taxon>Pseudomonadati</taxon>
        <taxon>Planctomycetota</taxon>
        <taxon>Planctomycetia</taxon>
        <taxon>Pirellulales</taxon>
        <taxon>Pirellulaceae</taxon>
        <taxon>Rhodopirellula</taxon>
    </lineage>
</organism>
<dbReference type="SUPFAM" id="SSF54001">
    <property type="entry name" value="Cysteine proteinases"/>
    <property type="match status" value="1"/>
</dbReference>